<dbReference type="Proteomes" id="UP000264605">
    <property type="component" value="Chromosome"/>
</dbReference>
<dbReference type="PROSITE" id="PS51257">
    <property type="entry name" value="PROKAR_LIPOPROTEIN"/>
    <property type="match status" value="1"/>
</dbReference>
<dbReference type="EMBL" id="CP032090">
    <property type="protein sequence ID" value="AXV65080.1"/>
    <property type="molecule type" value="Genomic_DNA"/>
</dbReference>
<evidence type="ECO:0000313" key="1">
    <source>
        <dbReference type="EMBL" id="AXV65080.1"/>
    </source>
</evidence>
<accession>A0AAD0WCB1</accession>
<dbReference type="RefSeq" id="WP_075593638.1">
    <property type="nucleotide sequence ID" value="NZ_CP032090.1"/>
</dbReference>
<organism evidence="1 2">
    <name type="scientific">Pseudoalteromonas lipolytica</name>
    <dbReference type="NCBI Taxonomy" id="570156"/>
    <lineage>
        <taxon>Bacteria</taxon>
        <taxon>Pseudomonadati</taxon>
        <taxon>Pseudomonadota</taxon>
        <taxon>Gammaproteobacteria</taxon>
        <taxon>Alteromonadales</taxon>
        <taxon>Pseudoalteromonadaceae</taxon>
        <taxon>Pseudoalteromonas</taxon>
    </lineage>
</organism>
<sequence length="114" mass="13245">MNKVLPILCLLIASCGSTTTNNYPDFTLPKDVLLQAKDDFRRSDDKILFLLMVNQTGDLVKVRVLDNKLQNKQFLNMFKKNMYNLKYPKADKSDPEFREFVLPFGVKTEVEFYG</sequence>
<name>A0AAD0WCB1_9GAMM</name>
<dbReference type="AlphaFoldDB" id="A0AAD0WCB1"/>
<dbReference type="GeneID" id="99505262"/>
<gene>
    <name evidence="1" type="ORF">D0907_07305</name>
</gene>
<evidence type="ECO:0000313" key="2">
    <source>
        <dbReference type="Proteomes" id="UP000264605"/>
    </source>
</evidence>
<reference evidence="1 2" key="1">
    <citation type="submission" date="2018-08" db="EMBL/GenBank/DDBJ databases">
        <title>Draft genome sequence of Pseudoalteromonas donghaensis HJ51.</title>
        <authorList>
            <person name="Oh J."/>
            <person name="Roh D."/>
        </authorList>
    </citation>
    <scope>NUCLEOTIDE SEQUENCE [LARGE SCALE GENOMIC DNA]</scope>
    <source>
        <strain evidence="1 2">HJ51</strain>
    </source>
</reference>
<dbReference type="KEGG" id="pdj:D0907_07305"/>
<proteinExistence type="predicted"/>
<protein>
    <submittedName>
        <fullName evidence="1">Uncharacterized protein</fullName>
    </submittedName>
</protein>